<evidence type="ECO:0000256" key="1">
    <source>
        <dbReference type="SAM" id="MobiDB-lite"/>
    </source>
</evidence>
<feature type="domain" description="Methyltransferase type 11" evidence="2">
    <location>
        <begin position="87"/>
        <end position="135"/>
    </location>
</feature>
<dbReference type="InterPro" id="IPR029063">
    <property type="entry name" value="SAM-dependent_MTases_sf"/>
</dbReference>
<evidence type="ECO:0000313" key="3">
    <source>
        <dbReference type="EMBL" id="OFE11839.1"/>
    </source>
</evidence>
<evidence type="ECO:0000313" key="4">
    <source>
        <dbReference type="Proteomes" id="UP000175669"/>
    </source>
</evidence>
<dbReference type="SUPFAM" id="SSF53335">
    <property type="entry name" value="S-adenosyl-L-methionine-dependent methyltransferases"/>
    <property type="match status" value="1"/>
</dbReference>
<dbReference type="RefSeq" id="WP_070115464.1">
    <property type="nucleotide sequence ID" value="NZ_CAXATG010000002.1"/>
</dbReference>
<keyword evidence="4" id="KW-1185">Reference proteome</keyword>
<proteinExistence type="predicted"/>
<dbReference type="AlphaFoldDB" id="A0A1E8CHH2"/>
<feature type="region of interest" description="Disordered" evidence="1">
    <location>
        <begin position="256"/>
        <end position="277"/>
    </location>
</feature>
<sequence>MVKLFARRRAIPDPVSLAPVLDNWMQSPLGNALLEAERAQLAPVLSRVFGYHMLQLSCSPGISMVDDCPVGHKFRFAPGWDAERQVPVANNEALPLGTDSIDAVLLHHALDFTPDSHRLLREATRVLMPGGRLLIVGFNPVSLWGASGLLRWRRSTPWNARFISRRRLTDWLSLLDFHVERVTYGGFLPPIRHPRILSHADRFEHWFDRLGNPTGAFYLIVASKQRMPLTPVVSRWPKLRAPALGSPLAETGRVASGRGTVIPMPPRKNLHRKKTDD</sequence>
<accession>A0A1E8CHH2</accession>
<protein>
    <recommendedName>
        <fullName evidence="2">Methyltransferase type 11 domain-containing protein</fullName>
    </recommendedName>
</protein>
<dbReference type="STRING" id="1524254.PHACT_00660"/>
<dbReference type="InterPro" id="IPR013216">
    <property type="entry name" value="Methyltransf_11"/>
</dbReference>
<organism evidence="3 4">
    <name type="scientific">Pseudohongiella acticola</name>
    <dbReference type="NCBI Taxonomy" id="1524254"/>
    <lineage>
        <taxon>Bacteria</taxon>
        <taxon>Pseudomonadati</taxon>
        <taxon>Pseudomonadota</taxon>
        <taxon>Gammaproteobacteria</taxon>
        <taxon>Pseudomonadales</taxon>
        <taxon>Pseudohongiellaceae</taxon>
        <taxon>Pseudohongiella</taxon>
    </lineage>
</organism>
<evidence type="ECO:0000259" key="2">
    <source>
        <dbReference type="Pfam" id="PF08241"/>
    </source>
</evidence>
<dbReference type="Gene3D" id="3.40.50.150">
    <property type="entry name" value="Vaccinia Virus protein VP39"/>
    <property type="match status" value="1"/>
</dbReference>
<dbReference type="GO" id="GO:0008757">
    <property type="term" value="F:S-adenosylmethionine-dependent methyltransferase activity"/>
    <property type="evidence" value="ECO:0007669"/>
    <property type="project" value="InterPro"/>
</dbReference>
<dbReference type="Pfam" id="PF08241">
    <property type="entry name" value="Methyltransf_11"/>
    <property type="match status" value="1"/>
</dbReference>
<dbReference type="Proteomes" id="UP000175669">
    <property type="component" value="Unassembled WGS sequence"/>
</dbReference>
<comment type="caution">
    <text evidence="3">The sequence shown here is derived from an EMBL/GenBank/DDBJ whole genome shotgun (WGS) entry which is preliminary data.</text>
</comment>
<dbReference type="EMBL" id="MASR01000001">
    <property type="protein sequence ID" value="OFE11839.1"/>
    <property type="molecule type" value="Genomic_DNA"/>
</dbReference>
<reference evidence="4" key="1">
    <citation type="submission" date="2016-07" db="EMBL/GenBank/DDBJ databases">
        <authorList>
            <person name="Florea S."/>
            <person name="Webb J.S."/>
            <person name="Jaromczyk J."/>
            <person name="Schardl C.L."/>
        </authorList>
    </citation>
    <scope>NUCLEOTIDE SEQUENCE [LARGE SCALE GENOMIC DNA]</scope>
    <source>
        <strain evidence="4">KCTC 42131</strain>
    </source>
</reference>
<gene>
    <name evidence="3" type="ORF">PHACT_00660</name>
</gene>
<name>A0A1E8CHH2_9GAMM</name>
<feature type="compositionally biased region" description="Basic residues" evidence="1">
    <location>
        <begin position="268"/>
        <end position="277"/>
    </location>
</feature>